<dbReference type="EMBL" id="JAAEEH010000034">
    <property type="protein sequence ID" value="NDL68311.1"/>
    <property type="molecule type" value="Genomic_DNA"/>
</dbReference>
<sequence length="99" mass="10973">MRKAMHEKRLGKQARLLETSAPPDTAFLQILQVHPLSPGLKAYFDQAEKVVLVENNASGQLGDRLKLALDVVVHERILKCNGEPFSIEGIDERLGEVLA</sequence>
<name>A0A7X5KMT9_9FIRM</name>
<dbReference type="Proteomes" id="UP000461585">
    <property type="component" value="Unassembled WGS sequence"/>
</dbReference>
<proteinExistence type="predicted"/>
<organism evidence="1 2">
    <name type="scientific">Anaerotalea alkaliphila</name>
    <dbReference type="NCBI Taxonomy" id="2662126"/>
    <lineage>
        <taxon>Bacteria</taxon>
        <taxon>Bacillati</taxon>
        <taxon>Bacillota</taxon>
        <taxon>Clostridia</taxon>
        <taxon>Eubacteriales</taxon>
        <taxon>Anaerotalea</taxon>
    </lineage>
</organism>
<evidence type="ECO:0000313" key="2">
    <source>
        <dbReference type="Proteomes" id="UP000461585"/>
    </source>
</evidence>
<dbReference type="InterPro" id="IPR009014">
    <property type="entry name" value="Transketo_C/PFOR_II"/>
</dbReference>
<dbReference type="RefSeq" id="WP_162371035.1">
    <property type="nucleotide sequence ID" value="NZ_JAAEEH010000034.1"/>
</dbReference>
<reference evidence="1 2" key="1">
    <citation type="submission" date="2020-01" db="EMBL/GenBank/DDBJ databases">
        <title>Anaeroalcalibacter tamaniensis gen. nov., sp. nov., moderately halophilic strictly anaerobic fermenter bacterium from mud volcano of Taman peninsula.</title>
        <authorList>
            <person name="Frolova A."/>
            <person name="Merkel A.Y."/>
            <person name="Slobodkin A.I."/>
        </authorList>
    </citation>
    <scope>NUCLEOTIDE SEQUENCE [LARGE SCALE GENOMIC DNA]</scope>
    <source>
        <strain evidence="1 2">F-3ap</strain>
    </source>
</reference>
<keyword evidence="2" id="KW-1185">Reference proteome</keyword>
<evidence type="ECO:0000313" key="1">
    <source>
        <dbReference type="EMBL" id="NDL68311.1"/>
    </source>
</evidence>
<gene>
    <name evidence="1" type="ORF">GXN74_11220</name>
</gene>
<dbReference type="Gene3D" id="3.40.50.920">
    <property type="match status" value="1"/>
</dbReference>
<protein>
    <submittedName>
        <fullName evidence="1">Uncharacterized protein</fullName>
    </submittedName>
</protein>
<accession>A0A7X5KMT9</accession>
<dbReference type="AlphaFoldDB" id="A0A7X5KMT9"/>
<comment type="caution">
    <text evidence="1">The sequence shown here is derived from an EMBL/GenBank/DDBJ whole genome shotgun (WGS) entry which is preliminary data.</text>
</comment>